<keyword evidence="4 13" id="KW-0645">Protease</keyword>
<evidence type="ECO:0000256" key="6">
    <source>
        <dbReference type="ARBA" id="ARBA00022801"/>
    </source>
</evidence>
<name>F7NL84_9FIRM</name>
<dbReference type="GO" id="GO:0004222">
    <property type="term" value="F:metalloendopeptidase activity"/>
    <property type="evidence" value="ECO:0007669"/>
    <property type="project" value="InterPro"/>
</dbReference>
<dbReference type="CDD" id="cd23081">
    <property type="entry name" value="cpPDZ_EcRseP-like"/>
    <property type="match status" value="1"/>
</dbReference>
<keyword evidence="8 11" id="KW-1133">Transmembrane helix</keyword>
<evidence type="ECO:0000256" key="5">
    <source>
        <dbReference type="ARBA" id="ARBA00022692"/>
    </source>
</evidence>
<keyword evidence="9 11" id="KW-0482">Metalloprotease</keyword>
<evidence type="ECO:0000256" key="8">
    <source>
        <dbReference type="ARBA" id="ARBA00022989"/>
    </source>
</evidence>
<protein>
    <recommendedName>
        <fullName evidence="11">Zinc metalloprotease</fullName>
        <ecNumber evidence="11">3.4.24.-</ecNumber>
    </recommendedName>
</protein>
<dbReference type="InterPro" id="IPR036034">
    <property type="entry name" value="PDZ_sf"/>
</dbReference>
<keyword evidence="10 11" id="KW-0472">Membrane</keyword>
<dbReference type="EMBL" id="AFGF01000126">
    <property type="protein sequence ID" value="EGO63189.1"/>
    <property type="molecule type" value="Genomic_DNA"/>
</dbReference>
<keyword evidence="14" id="KW-1185">Reference proteome</keyword>
<evidence type="ECO:0000313" key="13">
    <source>
        <dbReference type="EMBL" id="EGO63189.1"/>
    </source>
</evidence>
<dbReference type="InterPro" id="IPR008915">
    <property type="entry name" value="Peptidase_M50"/>
</dbReference>
<comment type="caution">
    <text evidence="13">The sequence shown here is derived from an EMBL/GenBank/DDBJ whole genome shotgun (WGS) entry which is preliminary data.</text>
</comment>
<keyword evidence="6 11" id="KW-0378">Hydrolase</keyword>
<evidence type="ECO:0000256" key="2">
    <source>
        <dbReference type="ARBA" id="ARBA00004141"/>
    </source>
</evidence>
<accession>F7NL84</accession>
<dbReference type="STRING" id="1009370.ALO_14282"/>
<dbReference type="Proteomes" id="UP000003240">
    <property type="component" value="Unassembled WGS sequence"/>
</dbReference>
<dbReference type="NCBIfam" id="TIGR00054">
    <property type="entry name" value="RIP metalloprotease RseP"/>
    <property type="match status" value="1"/>
</dbReference>
<feature type="transmembrane region" description="Helical" evidence="11">
    <location>
        <begin position="89"/>
        <end position="116"/>
    </location>
</feature>
<dbReference type="GO" id="GO:0016020">
    <property type="term" value="C:membrane"/>
    <property type="evidence" value="ECO:0007669"/>
    <property type="project" value="UniProtKB-SubCell"/>
</dbReference>
<reference evidence="13 14" key="1">
    <citation type="journal article" date="2011" name="EMBO J.">
        <title>Structural diversity of bacterial flagellar motors.</title>
        <authorList>
            <person name="Chen S."/>
            <person name="Beeby M."/>
            <person name="Murphy G.E."/>
            <person name="Leadbetter J.R."/>
            <person name="Hendrixson D.R."/>
            <person name="Briegel A."/>
            <person name="Li Z."/>
            <person name="Shi J."/>
            <person name="Tocheva E.I."/>
            <person name="Muller A."/>
            <person name="Dobro M.J."/>
            <person name="Jensen G.J."/>
        </authorList>
    </citation>
    <scope>NUCLEOTIDE SEQUENCE [LARGE SCALE GENOMIC DNA]</scope>
    <source>
        <strain evidence="13 14">DSM 6540</strain>
    </source>
</reference>
<keyword evidence="11" id="KW-0479">Metal-binding</keyword>
<evidence type="ECO:0000256" key="11">
    <source>
        <dbReference type="RuleBase" id="RU362031"/>
    </source>
</evidence>
<dbReference type="GO" id="GO:0006508">
    <property type="term" value="P:proteolysis"/>
    <property type="evidence" value="ECO:0007669"/>
    <property type="project" value="UniProtKB-KW"/>
</dbReference>
<dbReference type="InterPro" id="IPR001478">
    <property type="entry name" value="PDZ"/>
</dbReference>
<feature type="transmembrane region" description="Helical" evidence="11">
    <location>
        <begin position="316"/>
        <end position="336"/>
    </location>
</feature>
<feature type="domain" description="PDZ" evidence="12">
    <location>
        <begin position="107"/>
        <end position="183"/>
    </location>
</feature>
<dbReference type="Pfam" id="PF02163">
    <property type="entry name" value="Peptidase_M50"/>
    <property type="match status" value="1"/>
</dbReference>
<gene>
    <name evidence="13" type="ORF">ALO_14282</name>
</gene>
<organism evidence="13 14">
    <name type="scientific">Acetonema longum DSM 6540</name>
    <dbReference type="NCBI Taxonomy" id="1009370"/>
    <lineage>
        <taxon>Bacteria</taxon>
        <taxon>Bacillati</taxon>
        <taxon>Bacillota</taxon>
        <taxon>Negativicutes</taxon>
        <taxon>Acetonemataceae</taxon>
        <taxon>Acetonema</taxon>
    </lineage>
</organism>
<comment type="subcellular location">
    <subcellularLocation>
        <location evidence="2">Membrane</location>
        <topology evidence="2">Multi-pass membrane protein</topology>
    </subcellularLocation>
</comment>
<evidence type="ECO:0000313" key="14">
    <source>
        <dbReference type="Proteomes" id="UP000003240"/>
    </source>
</evidence>
<dbReference type="SMART" id="SM00228">
    <property type="entry name" value="PDZ"/>
    <property type="match status" value="1"/>
</dbReference>
<proteinExistence type="inferred from homology"/>
<sequence>MIPIATIFAAIFVFGLLVIMHELGHFAAAKLVGMGVHEFAIGFGPKLLSRKVKNTVYSLRLIPLGGFNKIAGMDPDEPQDQDSFNSKPIWARILVIIAGSAMNFLLPVILFAMIFWSAGIDLPSEEPVLGTVMSDKPASQAGLLTGDRIVSIDGVRIGNWMQMVEFIQKNPGKSLKIAYSRHDQPQEVTITPEYDEQARRGIIGVLPQIFHQQPGFVESIKLACRQTYQIGMGMIIGIGQMITGQIPADVAGPIGVAQMAGQVAQLGFIPLLQFTALLSINLGLINMLPVPVLDGGHVVTLLVEAVRRKPLEKNQLYFIQMIGFALLMALLLMATFKDIARSIGLN</sequence>
<keyword evidence="7 11" id="KW-0862">Zinc</keyword>
<comment type="similarity">
    <text evidence="3 11">Belongs to the peptidase M50B family.</text>
</comment>
<dbReference type="PANTHER" id="PTHR42837">
    <property type="entry name" value="REGULATOR OF SIGMA-E PROTEASE RSEP"/>
    <property type="match status" value="1"/>
</dbReference>
<dbReference type="AlphaFoldDB" id="F7NL84"/>
<dbReference type="eggNOG" id="COG0750">
    <property type="taxonomic scope" value="Bacteria"/>
</dbReference>
<evidence type="ECO:0000256" key="10">
    <source>
        <dbReference type="ARBA" id="ARBA00023136"/>
    </source>
</evidence>
<evidence type="ECO:0000256" key="9">
    <source>
        <dbReference type="ARBA" id="ARBA00023049"/>
    </source>
</evidence>
<dbReference type="CDD" id="cd06163">
    <property type="entry name" value="S2P-M50_PDZ_RseP-like"/>
    <property type="match status" value="1"/>
</dbReference>
<evidence type="ECO:0000256" key="4">
    <source>
        <dbReference type="ARBA" id="ARBA00022670"/>
    </source>
</evidence>
<dbReference type="EC" id="3.4.24.-" evidence="11"/>
<keyword evidence="5 11" id="KW-0812">Transmembrane</keyword>
<evidence type="ECO:0000259" key="12">
    <source>
        <dbReference type="SMART" id="SM00228"/>
    </source>
</evidence>
<dbReference type="Gene3D" id="2.30.42.10">
    <property type="match status" value="1"/>
</dbReference>
<dbReference type="InterPro" id="IPR041489">
    <property type="entry name" value="PDZ_6"/>
</dbReference>
<evidence type="ECO:0000256" key="1">
    <source>
        <dbReference type="ARBA" id="ARBA00001947"/>
    </source>
</evidence>
<comment type="cofactor">
    <cofactor evidence="1 11">
        <name>Zn(2+)</name>
        <dbReference type="ChEBI" id="CHEBI:29105"/>
    </cofactor>
</comment>
<dbReference type="InterPro" id="IPR004387">
    <property type="entry name" value="Pept_M50_Zn"/>
</dbReference>
<evidence type="ECO:0000256" key="7">
    <source>
        <dbReference type="ARBA" id="ARBA00022833"/>
    </source>
</evidence>
<dbReference type="GO" id="GO:0046872">
    <property type="term" value="F:metal ion binding"/>
    <property type="evidence" value="ECO:0007669"/>
    <property type="project" value="UniProtKB-KW"/>
</dbReference>
<dbReference type="SUPFAM" id="SSF50156">
    <property type="entry name" value="PDZ domain-like"/>
    <property type="match status" value="1"/>
</dbReference>
<evidence type="ECO:0000256" key="3">
    <source>
        <dbReference type="ARBA" id="ARBA00007931"/>
    </source>
</evidence>
<dbReference type="PANTHER" id="PTHR42837:SF2">
    <property type="entry name" value="MEMBRANE METALLOPROTEASE ARASP2, CHLOROPLASTIC-RELATED"/>
    <property type="match status" value="1"/>
</dbReference>
<dbReference type="RefSeq" id="WP_004573429.1">
    <property type="nucleotide sequence ID" value="NZ_AFGF01000126.1"/>
</dbReference>
<dbReference type="Pfam" id="PF17820">
    <property type="entry name" value="PDZ_6"/>
    <property type="match status" value="1"/>
</dbReference>